<keyword evidence="4" id="KW-1185">Reference proteome</keyword>
<evidence type="ECO:0000313" key="4">
    <source>
        <dbReference type="Proteomes" id="UP000489600"/>
    </source>
</evidence>
<keyword evidence="1" id="KW-1133">Transmembrane helix</keyword>
<sequence>MACHPLVLGALTVLSFVGGVACGLKMELKAPVNAFIIGLFGFFVLFDAVALYYRMYEDVRRIVTYCVTRYKKTIWVLKSAGFIGVLKGFVPCQAPWKKQKG</sequence>
<feature type="chain" id="PRO_5022073684" evidence="2">
    <location>
        <begin position="23"/>
        <end position="101"/>
    </location>
</feature>
<gene>
    <name evidence="3" type="ORF">ANE_LOCUS6642</name>
</gene>
<evidence type="ECO:0000256" key="2">
    <source>
        <dbReference type="SAM" id="SignalP"/>
    </source>
</evidence>
<dbReference type="Proteomes" id="UP000489600">
    <property type="component" value="Unassembled WGS sequence"/>
</dbReference>
<feature type="signal peptide" evidence="2">
    <location>
        <begin position="1"/>
        <end position="22"/>
    </location>
</feature>
<dbReference type="AlphaFoldDB" id="A0A565B3M1"/>
<organism evidence="3 4">
    <name type="scientific">Arabis nemorensis</name>
    <dbReference type="NCBI Taxonomy" id="586526"/>
    <lineage>
        <taxon>Eukaryota</taxon>
        <taxon>Viridiplantae</taxon>
        <taxon>Streptophyta</taxon>
        <taxon>Embryophyta</taxon>
        <taxon>Tracheophyta</taxon>
        <taxon>Spermatophyta</taxon>
        <taxon>Magnoliopsida</taxon>
        <taxon>eudicotyledons</taxon>
        <taxon>Gunneridae</taxon>
        <taxon>Pentapetalae</taxon>
        <taxon>rosids</taxon>
        <taxon>malvids</taxon>
        <taxon>Brassicales</taxon>
        <taxon>Brassicaceae</taxon>
        <taxon>Arabideae</taxon>
        <taxon>Arabis</taxon>
    </lineage>
</organism>
<evidence type="ECO:0000256" key="1">
    <source>
        <dbReference type="SAM" id="Phobius"/>
    </source>
</evidence>
<evidence type="ECO:0000313" key="3">
    <source>
        <dbReference type="EMBL" id="VVA96197.1"/>
    </source>
</evidence>
<keyword evidence="1" id="KW-0812">Transmembrane</keyword>
<accession>A0A565B3M1</accession>
<name>A0A565B3M1_9BRAS</name>
<protein>
    <submittedName>
        <fullName evidence="3">Uncharacterized protein</fullName>
    </submittedName>
</protein>
<keyword evidence="1" id="KW-0472">Membrane</keyword>
<comment type="caution">
    <text evidence="3">The sequence shown here is derived from an EMBL/GenBank/DDBJ whole genome shotgun (WGS) entry which is preliminary data.</text>
</comment>
<keyword evidence="2" id="KW-0732">Signal</keyword>
<feature type="transmembrane region" description="Helical" evidence="1">
    <location>
        <begin position="32"/>
        <end position="53"/>
    </location>
</feature>
<proteinExistence type="predicted"/>
<dbReference type="EMBL" id="CABITT030000003">
    <property type="protein sequence ID" value="VVA96197.1"/>
    <property type="molecule type" value="Genomic_DNA"/>
</dbReference>
<reference evidence="3" key="1">
    <citation type="submission" date="2019-07" db="EMBL/GenBank/DDBJ databases">
        <authorList>
            <person name="Dittberner H."/>
        </authorList>
    </citation>
    <scope>NUCLEOTIDE SEQUENCE [LARGE SCALE GENOMIC DNA]</scope>
</reference>